<gene>
    <name evidence="2" type="ORF">BSL78_26286</name>
</gene>
<name>A0A2G8JM96_STIJA</name>
<dbReference type="PANTHER" id="PTHR34490">
    <property type="entry name" value="PROTEIN CBG12054-RELATED"/>
    <property type="match status" value="1"/>
</dbReference>
<dbReference type="PANTHER" id="PTHR34490:SF3">
    <property type="entry name" value="GALAXIN-LIKE ISOFORM X2"/>
    <property type="match status" value="1"/>
</dbReference>
<keyword evidence="3" id="KW-1185">Reference proteome</keyword>
<evidence type="ECO:0000259" key="1">
    <source>
        <dbReference type="Pfam" id="PF24748"/>
    </source>
</evidence>
<dbReference type="InterPro" id="IPR056601">
    <property type="entry name" value="Galaxin_dom"/>
</dbReference>
<feature type="domain" description="Galaxin-like repeats" evidence="1">
    <location>
        <begin position="362"/>
        <end position="478"/>
    </location>
</feature>
<protein>
    <recommendedName>
        <fullName evidence="1">Galaxin-like repeats domain-containing protein</fullName>
    </recommendedName>
</protein>
<dbReference type="Pfam" id="PF24748">
    <property type="entry name" value="Galaxin_repeat"/>
    <property type="match status" value="3"/>
</dbReference>
<dbReference type="AlphaFoldDB" id="A0A2G8JM96"/>
<dbReference type="Proteomes" id="UP000230750">
    <property type="component" value="Unassembled WGS sequence"/>
</dbReference>
<sequence>MHAAWTRAMISSEFCCKTNNGTLLSVQRNAVERSPTMRTNPEVFTAALVHRIQKTLTYAASMNFMHKKKVWVRRTHICIKICSGAYLKQMALLLPSKCFLSKSNIYFDLITLKAFHRKPQDKTPARILAASGAFCGSLPYNRETTSCCGGKLNPGIPEIPGITECAGTTAFLNSQKRLCQGKLHTITETSRTQCCELTELCCSDQIQRKTSPAMECCDTLVHDPQSRPVTCTHERTGPEFCDRRDNLIPRNPNDGLCFTEYGNQLFDLSRQICCYGNLYDLKSACGGERQCCGGDVFLEDFQSCNPSTNNVVDIPTAVSDSCHGNMFDTRTHVCDDENLMVVSKEEFAENQSVCYFKDGGYSRYDRDEHICCNGQLWCVGGIQDPSCCGNFMFDNASNDHVCCEGVLHVTGGLPKECQGRIAYSQDQMVCDGVLFNKTEGSCCGSGVFDPDTELCCEKVKITKSVDGETCCGTASYDINDPSKTCCKSKTLHDSIPGHRCCGTTLMGPEMGTCLNDEFVLGREHLNATCDSSVSDQPGGTCCSGLLYVGNGSCDGLQFTNIRDDPRWCGVRLLDADEVCCSGVIFSSSTHVCRDNVLLPTCGGVTYEASTHECCNQKVIDKSRKICCMDKPRKITNGENSCCKRSAYNSETSICCGGTVRDLEDGTLDLDECCPDPGQTFSLSHGGCQDVETTTSTSDRCSICPEEKKTKSMIQQTACNSTFQVYVKPIATNSSSGEVTVRVSKLPKFCPACDQKLLTKKSLKKITTLVLPCSSCSLILTRKYLLLDSVTPEEGGRVVVVSEGAMLLQRRASKLVMGTYTGETCTG</sequence>
<organism evidence="2 3">
    <name type="scientific">Stichopus japonicus</name>
    <name type="common">Sea cucumber</name>
    <dbReference type="NCBI Taxonomy" id="307972"/>
    <lineage>
        <taxon>Eukaryota</taxon>
        <taxon>Metazoa</taxon>
        <taxon>Echinodermata</taxon>
        <taxon>Eleutherozoa</taxon>
        <taxon>Echinozoa</taxon>
        <taxon>Holothuroidea</taxon>
        <taxon>Aspidochirotacea</taxon>
        <taxon>Aspidochirotida</taxon>
        <taxon>Stichopodidae</taxon>
        <taxon>Apostichopus</taxon>
    </lineage>
</organism>
<dbReference type="InterPro" id="IPR055284">
    <property type="entry name" value="Galaxin-like"/>
</dbReference>
<reference evidence="2 3" key="1">
    <citation type="journal article" date="2017" name="PLoS Biol.">
        <title>The sea cucumber genome provides insights into morphological evolution and visceral regeneration.</title>
        <authorList>
            <person name="Zhang X."/>
            <person name="Sun L."/>
            <person name="Yuan J."/>
            <person name="Sun Y."/>
            <person name="Gao Y."/>
            <person name="Zhang L."/>
            <person name="Li S."/>
            <person name="Dai H."/>
            <person name="Hamel J.F."/>
            <person name="Liu C."/>
            <person name="Yu Y."/>
            <person name="Liu S."/>
            <person name="Lin W."/>
            <person name="Guo K."/>
            <person name="Jin S."/>
            <person name="Xu P."/>
            <person name="Storey K.B."/>
            <person name="Huan P."/>
            <person name="Zhang T."/>
            <person name="Zhou Y."/>
            <person name="Zhang J."/>
            <person name="Lin C."/>
            <person name="Li X."/>
            <person name="Xing L."/>
            <person name="Huo D."/>
            <person name="Sun M."/>
            <person name="Wang L."/>
            <person name="Mercier A."/>
            <person name="Li F."/>
            <person name="Yang H."/>
            <person name="Xiang J."/>
        </authorList>
    </citation>
    <scope>NUCLEOTIDE SEQUENCE [LARGE SCALE GENOMIC DNA]</scope>
    <source>
        <strain evidence="2">Shaxun</strain>
        <tissue evidence="2">Muscle</tissue>
    </source>
</reference>
<dbReference type="EMBL" id="MRZV01001601">
    <property type="protein sequence ID" value="PIK36884.1"/>
    <property type="molecule type" value="Genomic_DNA"/>
</dbReference>
<feature type="domain" description="Galaxin-like repeats" evidence="1">
    <location>
        <begin position="576"/>
        <end position="675"/>
    </location>
</feature>
<evidence type="ECO:0000313" key="3">
    <source>
        <dbReference type="Proteomes" id="UP000230750"/>
    </source>
</evidence>
<feature type="domain" description="Galaxin-like repeats" evidence="1">
    <location>
        <begin position="135"/>
        <end position="227"/>
    </location>
</feature>
<accession>A0A2G8JM96</accession>
<dbReference type="OrthoDB" id="5989849at2759"/>
<comment type="caution">
    <text evidence="2">The sequence shown here is derived from an EMBL/GenBank/DDBJ whole genome shotgun (WGS) entry which is preliminary data.</text>
</comment>
<proteinExistence type="predicted"/>
<evidence type="ECO:0000313" key="2">
    <source>
        <dbReference type="EMBL" id="PIK36884.1"/>
    </source>
</evidence>